<dbReference type="GO" id="GO:0004170">
    <property type="term" value="F:dUTP diphosphatase activity"/>
    <property type="evidence" value="ECO:0007669"/>
    <property type="project" value="UniProtKB-EC"/>
</dbReference>
<dbReference type="SUPFAM" id="SSF51283">
    <property type="entry name" value="dUTPase-like"/>
    <property type="match status" value="1"/>
</dbReference>
<comment type="caution">
    <text evidence="7">The sequence shown here is derived from an EMBL/GenBank/DDBJ whole genome shotgun (WGS) entry which is preliminary data.</text>
</comment>
<evidence type="ECO:0000259" key="6">
    <source>
        <dbReference type="Pfam" id="PF00692"/>
    </source>
</evidence>
<evidence type="ECO:0000256" key="1">
    <source>
        <dbReference type="ARBA" id="ARBA00006581"/>
    </source>
</evidence>
<protein>
    <recommendedName>
        <fullName evidence="2">dUTP diphosphatase</fullName>
        <ecNumber evidence="2">3.6.1.23</ecNumber>
    </recommendedName>
</protein>
<gene>
    <name evidence="7" type="primary">dut</name>
    <name evidence="7" type="ORF">H1S01_19150</name>
</gene>
<feature type="domain" description="dUTPase-like" evidence="6">
    <location>
        <begin position="48"/>
        <end position="158"/>
    </location>
</feature>
<dbReference type="InterPro" id="IPR036157">
    <property type="entry name" value="dUTPase-like_sf"/>
</dbReference>
<dbReference type="InterPro" id="IPR033704">
    <property type="entry name" value="dUTPase_trimeric"/>
</dbReference>
<evidence type="ECO:0000313" key="7">
    <source>
        <dbReference type="EMBL" id="MBC9786575.1"/>
    </source>
</evidence>
<organism evidence="7 8">
    <name type="scientific">Heliobacterium chlorum</name>
    <dbReference type="NCBI Taxonomy" id="2698"/>
    <lineage>
        <taxon>Bacteria</taxon>
        <taxon>Bacillati</taxon>
        <taxon>Bacillota</taxon>
        <taxon>Clostridia</taxon>
        <taxon>Eubacteriales</taxon>
        <taxon>Heliobacteriaceae</taxon>
        <taxon>Heliobacterium</taxon>
    </lineage>
</organism>
<dbReference type="RefSeq" id="WP_188041994.1">
    <property type="nucleotide sequence ID" value="NZ_JACVHF010000048.1"/>
</dbReference>
<proteinExistence type="inferred from homology"/>
<evidence type="ECO:0000256" key="2">
    <source>
        <dbReference type="ARBA" id="ARBA00012379"/>
    </source>
</evidence>
<sequence length="165" mass="18001">MNIFVKRLHPNTLIPERQTPLASGFDLHVLDAVSPRKASAPYNDNFKSVLLLPSDRILVRTGIALQLPMGMEAQVRPRSGLALKHGVTVLNTPGTIDADYIGDIGVILINLGDVPIDILKGDRVAQLVFQPVFHDAVFLESEKLDKTERNSAGFGHTGRRTSNGI</sequence>
<dbReference type="InterPro" id="IPR008181">
    <property type="entry name" value="dUTPase"/>
</dbReference>
<evidence type="ECO:0000256" key="4">
    <source>
        <dbReference type="ARBA" id="ARBA00023080"/>
    </source>
</evidence>
<dbReference type="NCBIfam" id="NF001862">
    <property type="entry name" value="PRK00601.1"/>
    <property type="match status" value="1"/>
</dbReference>
<dbReference type="PANTHER" id="PTHR11241">
    <property type="entry name" value="DEOXYURIDINE 5'-TRIPHOSPHATE NUCLEOTIDOHYDROLASE"/>
    <property type="match status" value="1"/>
</dbReference>
<dbReference type="Pfam" id="PF00692">
    <property type="entry name" value="dUTPase"/>
    <property type="match status" value="1"/>
</dbReference>
<dbReference type="PANTHER" id="PTHR11241:SF0">
    <property type="entry name" value="DEOXYURIDINE 5'-TRIPHOSPHATE NUCLEOTIDOHYDROLASE"/>
    <property type="match status" value="1"/>
</dbReference>
<dbReference type="EMBL" id="JACVHF010000048">
    <property type="protein sequence ID" value="MBC9786575.1"/>
    <property type="molecule type" value="Genomic_DNA"/>
</dbReference>
<dbReference type="InterPro" id="IPR029054">
    <property type="entry name" value="dUTPase-like"/>
</dbReference>
<reference evidence="7 8" key="1">
    <citation type="submission" date="2020-07" db="EMBL/GenBank/DDBJ databases">
        <title>Draft whole-genome sequence of Heliobacterium chlorum DSM 3682, type strain.</title>
        <authorList>
            <person name="Kyndt J.A."/>
            <person name="Meyer T.E."/>
            <person name="Imhoff J.F."/>
        </authorList>
    </citation>
    <scope>NUCLEOTIDE SEQUENCE [LARGE SCALE GENOMIC DNA]</scope>
    <source>
        <strain evidence="7 8">DSM 3682</strain>
    </source>
</reference>
<dbReference type="EC" id="3.6.1.23" evidence="2"/>
<keyword evidence="4" id="KW-0546">Nucleotide metabolism</keyword>
<accession>A0ABR7T735</accession>
<evidence type="ECO:0000313" key="8">
    <source>
        <dbReference type="Proteomes" id="UP000617402"/>
    </source>
</evidence>
<dbReference type="Proteomes" id="UP000617402">
    <property type="component" value="Unassembled WGS sequence"/>
</dbReference>
<name>A0ABR7T735_HELCL</name>
<comment type="catalytic activity">
    <reaction evidence="5">
        <text>dUTP + H2O = dUMP + diphosphate + H(+)</text>
        <dbReference type="Rhea" id="RHEA:10248"/>
        <dbReference type="ChEBI" id="CHEBI:15377"/>
        <dbReference type="ChEBI" id="CHEBI:15378"/>
        <dbReference type="ChEBI" id="CHEBI:33019"/>
        <dbReference type="ChEBI" id="CHEBI:61555"/>
        <dbReference type="ChEBI" id="CHEBI:246422"/>
        <dbReference type="EC" id="3.6.1.23"/>
    </reaction>
</comment>
<keyword evidence="8" id="KW-1185">Reference proteome</keyword>
<keyword evidence="3 7" id="KW-0378">Hydrolase</keyword>
<dbReference type="CDD" id="cd07557">
    <property type="entry name" value="trimeric_dUTPase"/>
    <property type="match status" value="1"/>
</dbReference>
<dbReference type="NCBIfam" id="TIGR00576">
    <property type="entry name" value="dut"/>
    <property type="match status" value="1"/>
</dbReference>
<comment type="similarity">
    <text evidence="1">Belongs to the dUTPase family.</text>
</comment>
<evidence type="ECO:0000256" key="3">
    <source>
        <dbReference type="ARBA" id="ARBA00022801"/>
    </source>
</evidence>
<evidence type="ECO:0000256" key="5">
    <source>
        <dbReference type="ARBA" id="ARBA00047686"/>
    </source>
</evidence>
<dbReference type="Gene3D" id="2.70.40.10">
    <property type="match status" value="1"/>
</dbReference>